<dbReference type="Proteomes" id="UP000317522">
    <property type="component" value="Segment"/>
</dbReference>
<accession>A0A2Z5V6X5</accession>
<reference evidence="1" key="1">
    <citation type="submission" date="2017-10" db="EMBL/GenBank/DDBJ databases">
        <title>Ascovirus isolated from Spodoptera litura (Noctuidae: Lepidoptera) transmitted by generalist endoparasitoid Meteorus pulchricornis (Braconidae: Hymenoptera).</title>
        <authorList>
            <person name="Arai E."/>
            <person name="Ishii K."/>
            <person name="Ishii H."/>
            <person name="Kunimi Y."/>
            <person name="Inoue M.N."/>
            <person name="Makiyama N."/>
            <person name="Sagawa S."/>
            <person name="Nakai M."/>
        </authorList>
    </citation>
    <scope>NUCLEOTIDE SEQUENCE [LARGE SCALE GENOMIC DNA]</scope>
    <source>
        <strain evidence="1">ENT01</strain>
    </source>
</reference>
<dbReference type="EMBL" id="LC332918">
    <property type="protein sequence ID" value="BBB16499.1"/>
    <property type="molecule type" value="Genomic_DNA"/>
</dbReference>
<sequence>MSSNIIGVRGGAVPLSGVRCGPLGVVFDDWPSPVAHAGYTWTSVAALLDYVNADWENNAAYVESLRHITYVVVGHALVSNRLMRDALATTGYANLKYTDFDQLWSKHSNVYSDALESFRRDPALYEVQLHTCRRLRNAFTSIIWNDDIFKLLTAALMHTDASTVKPMTPSMGYKSDTVPRKADNVWVYTEDLQAIKYKHFDIRKVDEFISFGGTVDMSQYRSTEDDRPIQMQRLYSTANELLADVLYGDGVDLGNTVSETTNRRRHRAMIESILKVDRSQRDSANSLLKYVPINRHIHSVGDPSYNDEVTRFTDEIIKKYSGIPPSLHMYTFGCWPRTDYELRHLTEYCRFAKALARSPPTLTIDDDSILYPLQYIPRFNIDNVNYASVAHAIALISVVYHMKVSDPQTTVRRYAIDVNILPAISDTIQKSRGVVWSEQSQQLVAAAATTKFKVNPWMFAELAMLMRRYDLDYYNGNMYSDLYATGNSFTLKRSLVLHFGANPAYTIMNTFASPAESPRFSVLNSPLSRHVILCVMSYIFVVARTLFGDVVQKRPDAEECFKIVTSQLLYKDFTLLEQSSVMGVTASEDLVTHRESFKALHGDSRLSDDVLDAVYACAASVIASHNSDEATFVECCYAYALKRARDDNSPSNDSVAMEKCLLSITRNLCKIGVVSNVTDVDLLRAATIVLTLDECACMSPYISKRRDRSLVVLTLQHELRKSCSSSDDINKQHLYDQVKALINEDGHSVVTQRNINAWI</sequence>
<protein>
    <submittedName>
        <fullName evidence="1">Uncharacterized protein</fullName>
    </submittedName>
</protein>
<name>A0A2Z5V6X5_9VIRU</name>
<proteinExistence type="predicted"/>
<evidence type="ECO:0000313" key="1">
    <source>
        <dbReference type="EMBL" id="BBB16499.1"/>
    </source>
</evidence>
<organism evidence="1">
    <name type="scientific">Heliothis virescens ascovirus 3j</name>
    <dbReference type="NCBI Taxonomy" id="1561067"/>
    <lineage>
        <taxon>Viruses</taxon>
        <taxon>Varidnaviria</taxon>
        <taxon>Bamfordvirae</taxon>
        <taxon>Nucleocytoviricota</taxon>
        <taxon>Megaviricetes</taxon>
        <taxon>Pimascovirales</taxon>
        <taxon>Pimascovirales incertae sedis</taxon>
        <taxon>Ascoviridae</taxon>
        <taxon>Ascovirus</taxon>
    </lineage>
</organism>